<dbReference type="Proteomes" id="UP001374579">
    <property type="component" value="Unassembled WGS sequence"/>
</dbReference>
<proteinExistence type="predicted"/>
<feature type="region of interest" description="Disordered" evidence="1">
    <location>
        <begin position="541"/>
        <end position="604"/>
    </location>
</feature>
<keyword evidence="5" id="KW-1185">Reference proteome</keyword>
<feature type="region of interest" description="Disordered" evidence="1">
    <location>
        <begin position="383"/>
        <end position="406"/>
    </location>
</feature>
<reference evidence="4 5" key="1">
    <citation type="submission" date="2024-02" db="EMBL/GenBank/DDBJ databases">
        <title>Chromosome-scale genome assembly of the rough periwinkle Littorina saxatilis.</title>
        <authorList>
            <person name="De Jode A."/>
            <person name="Faria R."/>
            <person name="Formenti G."/>
            <person name="Sims Y."/>
            <person name="Smith T.P."/>
            <person name="Tracey A."/>
            <person name="Wood J.M.D."/>
            <person name="Zagrodzka Z.B."/>
            <person name="Johannesson K."/>
            <person name="Butlin R.K."/>
            <person name="Leder E.H."/>
        </authorList>
    </citation>
    <scope>NUCLEOTIDE SEQUENCE [LARGE SCALE GENOMIC DNA]</scope>
    <source>
        <strain evidence="4">Snail1</strain>
        <tissue evidence="4">Muscle</tissue>
    </source>
</reference>
<evidence type="ECO:0000313" key="5">
    <source>
        <dbReference type="Proteomes" id="UP001374579"/>
    </source>
</evidence>
<dbReference type="InterPro" id="IPR057655">
    <property type="entry name" value="STIL_CC"/>
</dbReference>
<dbReference type="PANTHER" id="PTHR15128:SF0">
    <property type="entry name" value="SCL-INTERRUPTING LOCUS PROTEIN"/>
    <property type="match status" value="1"/>
</dbReference>
<feature type="region of interest" description="Disordered" evidence="1">
    <location>
        <begin position="1377"/>
        <end position="1481"/>
    </location>
</feature>
<evidence type="ECO:0000256" key="1">
    <source>
        <dbReference type="SAM" id="MobiDB-lite"/>
    </source>
</evidence>
<feature type="compositionally biased region" description="Low complexity" evidence="1">
    <location>
        <begin position="1148"/>
        <end position="1163"/>
    </location>
</feature>
<feature type="region of interest" description="Disordered" evidence="1">
    <location>
        <begin position="1142"/>
        <end position="1185"/>
    </location>
</feature>
<feature type="compositionally biased region" description="Polar residues" evidence="1">
    <location>
        <begin position="392"/>
        <end position="402"/>
    </location>
</feature>
<organism evidence="4 5">
    <name type="scientific">Littorina saxatilis</name>
    <dbReference type="NCBI Taxonomy" id="31220"/>
    <lineage>
        <taxon>Eukaryota</taxon>
        <taxon>Metazoa</taxon>
        <taxon>Spiralia</taxon>
        <taxon>Lophotrochozoa</taxon>
        <taxon>Mollusca</taxon>
        <taxon>Gastropoda</taxon>
        <taxon>Caenogastropoda</taxon>
        <taxon>Littorinimorpha</taxon>
        <taxon>Littorinoidea</taxon>
        <taxon>Littorinidae</taxon>
        <taxon>Littorina</taxon>
    </lineage>
</organism>
<evidence type="ECO:0000313" key="4">
    <source>
        <dbReference type="EMBL" id="KAK7101216.1"/>
    </source>
</evidence>
<feature type="domain" description="STIL coiled coil region" evidence="3">
    <location>
        <begin position="940"/>
        <end position="967"/>
    </location>
</feature>
<dbReference type="InterPro" id="IPR026123">
    <property type="entry name" value="STIL"/>
</dbReference>
<feature type="compositionally biased region" description="Low complexity" evidence="1">
    <location>
        <begin position="970"/>
        <end position="990"/>
    </location>
</feature>
<evidence type="ECO:0000259" key="2">
    <source>
        <dbReference type="Pfam" id="PF15253"/>
    </source>
</evidence>
<feature type="compositionally biased region" description="Polar residues" evidence="1">
    <location>
        <begin position="1379"/>
        <end position="1400"/>
    </location>
</feature>
<feature type="compositionally biased region" description="Low complexity" evidence="1">
    <location>
        <begin position="887"/>
        <end position="902"/>
    </location>
</feature>
<dbReference type="GO" id="GO:0007224">
    <property type="term" value="P:smoothened signaling pathway"/>
    <property type="evidence" value="ECO:0007669"/>
    <property type="project" value="TreeGrafter"/>
</dbReference>
<feature type="domain" description="STIL N-terminal" evidence="2">
    <location>
        <begin position="47"/>
        <end position="377"/>
    </location>
</feature>
<feature type="compositionally biased region" description="Polar residues" evidence="1">
    <location>
        <begin position="772"/>
        <end position="814"/>
    </location>
</feature>
<feature type="region of interest" description="Disordered" evidence="1">
    <location>
        <begin position="970"/>
        <end position="991"/>
    </location>
</feature>
<feature type="region of interest" description="Disordered" evidence="1">
    <location>
        <begin position="1008"/>
        <end position="1082"/>
    </location>
</feature>
<dbReference type="GO" id="GO:0005815">
    <property type="term" value="C:microtubule organizing center"/>
    <property type="evidence" value="ECO:0007669"/>
    <property type="project" value="TreeGrafter"/>
</dbReference>
<feature type="compositionally biased region" description="Low complexity" evidence="1">
    <location>
        <begin position="708"/>
        <end position="726"/>
    </location>
</feature>
<dbReference type="PANTHER" id="PTHR15128">
    <property type="entry name" value="TAL1 SCL INTERRUPTING LOCUS"/>
    <property type="match status" value="1"/>
</dbReference>
<dbReference type="InterPro" id="IPR057731">
    <property type="entry name" value="STIL_N"/>
</dbReference>
<dbReference type="Pfam" id="PF25775">
    <property type="entry name" value="CC_STIL"/>
    <property type="match status" value="1"/>
</dbReference>
<dbReference type="EMBL" id="JBAMIC010000011">
    <property type="protein sequence ID" value="KAK7101216.1"/>
    <property type="molecule type" value="Genomic_DNA"/>
</dbReference>
<dbReference type="GO" id="GO:0031023">
    <property type="term" value="P:microtubule organizing center organization"/>
    <property type="evidence" value="ECO:0007669"/>
    <property type="project" value="TreeGrafter"/>
</dbReference>
<feature type="compositionally biased region" description="Low complexity" evidence="1">
    <location>
        <begin position="635"/>
        <end position="672"/>
    </location>
</feature>
<name>A0AAN9B8E1_9CAEN</name>
<feature type="compositionally biased region" description="Polar residues" evidence="1">
    <location>
        <begin position="822"/>
        <end position="843"/>
    </location>
</feature>
<feature type="compositionally biased region" description="Polar residues" evidence="1">
    <location>
        <begin position="541"/>
        <end position="603"/>
    </location>
</feature>
<protein>
    <submittedName>
        <fullName evidence="4">Uncharacterized protein</fullName>
    </submittedName>
</protein>
<feature type="compositionally biased region" description="Pro residues" evidence="1">
    <location>
        <begin position="622"/>
        <end position="634"/>
    </location>
</feature>
<evidence type="ECO:0000259" key="3">
    <source>
        <dbReference type="Pfam" id="PF25775"/>
    </source>
</evidence>
<comment type="caution">
    <text evidence="4">The sequence shown here is derived from an EMBL/GenBank/DDBJ whole genome shotgun (WGS) entry which is preliminary data.</text>
</comment>
<feature type="region of interest" description="Disordered" evidence="1">
    <location>
        <begin position="880"/>
        <end position="928"/>
    </location>
</feature>
<feature type="compositionally biased region" description="Polar residues" evidence="1">
    <location>
        <begin position="733"/>
        <end position="751"/>
    </location>
</feature>
<feature type="compositionally biased region" description="Basic and acidic residues" evidence="1">
    <location>
        <begin position="1418"/>
        <end position="1436"/>
    </location>
</feature>
<accession>A0AAN9B8E1</accession>
<dbReference type="GO" id="GO:0071539">
    <property type="term" value="P:protein localization to centrosome"/>
    <property type="evidence" value="ECO:0007669"/>
    <property type="project" value="TreeGrafter"/>
</dbReference>
<feature type="region of interest" description="Disordered" evidence="1">
    <location>
        <begin position="617"/>
        <end position="852"/>
    </location>
</feature>
<dbReference type="Pfam" id="PF15253">
    <property type="entry name" value="STIL_N"/>
    <property type="match status" value="1"/>
</dbReference>
<sequence length="1503" mass="162868">MAVPLRVRNIPEYLRAPQFADHYEIPSRTRQNEPDELLQFPKSTCVLWDGTSTGPPTFLHVAQNRKPRLQVGEQVLWLIHKQTENEGTANKILVGSLSVEDDAEGVCFHIDGLDTRQTDSNSSLALGDVMIPVQVSNSRNQDRTGSADDYIGAIKMLQKRCRGRDPFDLNSLLLVKGWCSFYSHQNAEKTVAHLQFDVVTLATVFKATPVNPVPIVPTALAKNLGGPRSLSQMQGRPKIGYLTMDHTRKLLLVLESDPKVSSLPIVGIWVSGVPVVHHPFVWAACLRYLHNGQLQDRVCTPPEGFLLVMYTPHHSKPEFYEVSTTSGKPDLEFDLYTGYEITSLNKKSSGPDPSVIDWELSPVRNGPKRELFDAALEGLKFAKDDGQKSSRDSASPALSTSEDIMPRMTPAPYSAMAMSVKPMVPEVSMFWNDSSPSPGFGPTPFPSAPNQMPCPYSAATSASYPSAPAPIPAQRFGAGGPVPSTMTRSVPSSMNGYPAARDVSAGSNFNNCYTSSGGQQSESMPRGALGYHQNLRTAQNQNNNARVPNPSASVPSSGFQSAACRTSAPQPYNPSSQPGKQFSSASYPQPQGYTSAAMNQGAPSQPRMMFCSVAQENYQPHSQPPQPQPQPFQFPQPQQSHYPQPQSSQFFQPQPSQYPQSQPYQHSQTPQPYSQPPQPRLMPAVSMNFCRPNQPAPGFQARNPVPNSSQGVGQPQQPGPSQVDSQPRPRFAPSSQSQARQTMPWPNQMSMQGGPVSVPNSSVCPQGRPYSPQDSNPQPQTKNSRPEETNYNFQKQCENTSGESNPQSFQNMSDPSRGHRLAQQNTANQQPFTSYAQPPSGNQGEIYAQGQPVHPSQTCVNVSQPVVTHHAGLVMQVGNVGDSTHADSTSCSGKSSDDSGLSITPDHSDPLTKSASFPGEGVEGATGGSLQGVNWAGVPPEVVQLLVQQDAQLKVLTSQIQQLLSQQASSPASSAATTPNPSSANSTPATLTKETCSTAVNTTFLDQELPWGRPHPGQCASVQTSPQASPHLHRTHPQSPLAHSSHDSPLPVSSRDSPQRRGSPPCQDNTAERHQQRMNASHAATEGNFIASYRDDAGSAGQTPSEIRHQGVVQLSSTQREGVAMTAAGSFHSNVSLEQASPARCVESRSQTPQSAPSPQSASMCGLSSQGEEENTGGDVSPDSKEYYDQLISNIRVFLNSHSQEADHTDANPMDTFADDPTCSRLQLMDSNFAASPALPACHSTGGGSSSNTTMMPHINYLSLMLTETDTSMEMNAMAMKYLRDEQLTHLARIHQSPQVKAGATNNHLWRQVLAASLDATGSSDVSRLGVSATNMSMATRTYMEKHGLLGGGDGESMLDSNHTLCLQTDFSMAMISQHAGSHSIPTSPQKGGTNPQHNPRSPLKREILHQAFSRSPAIREEAENSYEERSGRGFEDMGASPALQPQVARRYQYRDPSPEDTPMFPERYHGAPGQNLLNDCSVDTEDDRILDIEKLKQMPKLL</sequence>
<gene>
    <name evidence="4" type="ORF">V1264_024038</name>
</gene>
<dbReference type="GO" id="GO:0007052">
    <property type="term" value="P:mitotic spindle organization"/>
    <property type="evidence" value="ECO:0007669"/>
    <property type="project" value="TreeGrafter"/>
</dbReference>